<dbReference type="Pfam" id="PF07452">
    <property type="entry name" value="CHRD"/>
    <property type="match status" value="1"/>
</dbReference>
<dbReference type="OrthoDB" id="571052at2"/>
<name>A0A1G1TE21_9BACT</name>
<gene>
    <name evidence="3" type="ORF">BEN47_08170</name>
</gene>
<evidence type="ECO:0000259" key="2">
    <source>
        <dbReference type="PROSITE" id="PS50933"/>
    </source>
</evidence>
<protein>
    <recommendedName>
        <fullName evidence="2">CHRD domain-containing protein</fullName>
    </recommendedName>
</protein>
<evidence type="ECO:0000313" key="4">
    <source>
        <dbReference type="Proteomes" id="UP000176294"/>
    </source>
</evidence>
<dbReference type="PROSITE" id="PS50933">
    <property type="entry name" value="CHRD"/>
    <property type="match status" value="1"/>
</dbReference>
<comment type="caution">
    <text evidence="3">The sequence shown here is derived from an EMBL/GenBank/DDBJ whole genome shotgun (WGS) entry which is preliminary data.</text>
</comment>
<evidence type="ECO:0000313" key="3">
    <source>
        <dbReference type="EMBL" id="OGX89091.1"/>
    </source>
</evidence>
<proteinExistence type="predicted"/>
<sequence length="154" mass="15362">MNRIFSTLLLATGLLAASGCSDDSNDTAPAAPALPVVSAAFSGAQEVPAVATAATGNFAGTFDRATRELRFTVTYSGLTPTAGHLHTGAPGANGAVFLPFPFNNAASTGFESPINGTTILSPAQATALLAGGVYANLHTAATPSGEIRANLTVK</sequence>
<evidence type="ECO:0000256" key="1">
    <source>
        <dbReference type="SAM" id="SignalP"/>
    </source>
</evidence>
<reference evidence="3 4" key="1">
    <citation type="submission" date="2016-08" db="EMBL/GenBank/DDBJ databases">
        <title>Hymenobacter coccineus sp. nov., Hymenobacter lapidarius sp. nov. and Hymenobacter glacialis sp. nov., isolated from Antarctic soil.</title>
        <authorList>
            <person name="Sedlacek I."/>
            <person name="Kralova S."/>
            <person name="Kyrova K."/>
            <person name="Maslanova I."/>
            <person name="Stankova E."/>
            <person name="Vrbovska V."/>
            <person name="Nemec M."/>
            <person name="Bartak M."/>
            <person name="Svec P."/>
            <person name="Busse H.-J."/>
            <person name="Pantucek R."/>
        </authorList>
    </citation>
    <scope>NUCLEOTIDE SEQUENCE [LARGE SCALE GENOMIC DNA]</scope>
    <source>
        <strain evidence="3 4">CCM 8643</strain>
    </source>
</reference>
<dbReference type="EMBL" id="MDZB01000044">
    <property type="protein sequence ID" value="OGX89091.1"/>
    <property type="molecule type" value="Genomic_DNA"/>
</dbReference>
<feature type="domain" description="CHRD" evidence="2">
    <location>
        <begin position="33"/>
        <end position="154"/>
    </location>
</feature>
<keyword evidence="4" id="KW-1185">Reference proteome</keyword>
<accession>A0A1G1TE21</accession>
<dbReference type="STRING" id="1908237.BEN47_08170"/>
<dbReference type="Proteomes" id="UP000176294">
    <property type="component" value="Unassembled WGS sequence"/>
</dbReference>
<dbReference type="InterPro" id="IPR010895">
    <property type="entry name" value="CHRD"/>
</dbReference>
<keyword evidence="1" id="KW-0732">Signal</keyword>
<feature type="chain" id="PRO_5009579311" description="CHRD domain-containing protein" evidence="1">
    <location>
        <begin position="22"/>
        <end position="154"/>
    </location>
</feature>
<feature type="signal peptide" evidence="1">
    <location>
        <begin position="1"/>
        <end position="21"/>
    </location>
</feature>
<dbReference type="RefSeq" id="WP_070724532.1">
    <property type="nucleotide sequence ID" value="NZ_MDZB01000044.1"/>
</dbReference>
<organism evidence="3 4">
    <name type="scientific">Hymenobacter lapidarius</name>
    <dbReference type="NCBI Taxonomy" id="1908237"/>
    <lineage>
        <taxon>Bacteria</taxon>
        <taxon>Pseudomonadati</taxon>
        <taxon>Bacteroidota</taxon>
        <taxon>Cytophagia</taxon>
        <taxon>Cytophagales</taxon>
        <taxon>Hymenobacteraceae</taxon>
        <taxon>Hymenobacter</taxon>
    </lineage>
</organism>
<dbReference type="PROSITE" id="PS51257">
    <property type="entry name" value="PROKAR_LIPOPROTEIN"/>
    <property type="match status" value="1"/>
</dbReference>
<dbReference type="AlphaFoldDB" id="A0A1G1TE21"/>
<dbReference type="SMART" id="SM00754">
    <property type="entry name" value="CHRD"/>
    <property type="match status" value="1"/>
</dbReference>